<evidence type="ECO:0000259" key="7">
    <source>
        <dbReference type="Pfam" id="PF02911"/>
    </source>
</evidence>
<keyword evidence="3 5" id="KW-0808">Transferase</keyword>
<dbReference type="OrthoDB" id="9802815at2"/>
<evidence type="ECO:0000256" key="1">
    <source>
        <dbReference type="ARBA" id="ARBA00010699"/>
    </source>
</evidence>
<sequence>MPKPTLMFMGTPEFALPSLEKLVEKQFEIVAVVTQPDRPKGRGKQLMPPPVKEVAIRYDIPVLQPQRVKEPSFMETLKTFSPDLIVVAAFGQILPREVLNFPPLGCINVHPSLLPKYRGAAPLNWTLINGETNTGVTIMYMDEGLDTGDILLQEATPVDPEETFGHLHDRLAALGADLLISAIALLEAHQAPRRPQEDSLSSYAPMLKKEDGLIRWDAEVSTIVNRIRGLSPAPCAYTFLDGKTLKIFAATGIEGPVSTQPGRVGDVTKEGLQVTAKNGYVLLTDIQMENRKRMIASDFLRGYKLSPDTILG</sequence>
<dbReference type="AlphaFoldDB" id="A0A1H7VBA5"/>
<dbReference type="InterPro" id="IPR036477">
    <property type="entry name" value="Formyl_transf_N_sf"/>
</dbReference>
<comment type="similarity">
    <text evidence="1 5">Belongs to the Fmt family.</text>
</comment>
<dbReference type="CDD" id="cd08646">
    <property type="entry name" value="FMT_core_Met-tRNA-FMT_N"/>
    <property type="match status" value="1"/>
</dbReference>
<organism evidence="8 9">
    <name type="scientific">Syntrophus gentianae</name>
    <dbReference type="NCBI Taxonomy" id="43775"/>
    <lineage>
        <taxon>Bacteria</taxon>
        <taxon>Pseudomonadati</taxon>
        <taxon>Thermodesulfobacteriota</taxon>
        <taxon>Syntrophia</taxon>
        <taxon>Syntrophales</taxon>
        <taxon>Syntrophaceae</taxon>
        <taxon>Syntrophus</taxon>
    </lineage>
</organism>
<dbReference type="GO" id="GO:0004479">
    <property type="term" value="F:methionyl-tRNA formyltransferase activity"/>
    <property type="evidence" value="ECO:0007669"/>
    <property type="project" value="UniProtKB-UniRule"/>
</dbReference>
<dbReference type="InterPro" id="IPR005794">
    <property type="entry name" value="Fmt"/>
</dbReference>
<name>A0A1H7VBA5_9BACT</name>
<keyword evidence="4 5" id="KW-0648">Protein biosynthesis</keyword>
<evidence type="ECO:0000256" key="2">
    <source>
        <dbReference type="ARBA" id="ARBA00012261"/>
    </source>
</evidence>
<evidence type="ECO:0000256" key="5">
    <source>
        <dbReference type="HAMAP-Rule" id="MF_00182"/>
    </source>
</evidence>
<keyword evidence="9" id="KW-1185">Reference proteome</keyword>
<dbReference type="Gene3D" id="3.40.50.12230">
    <property type="match status" value="1"/>
</dbReference>
<dbReference type="NCBIfam" id="TIGR00460">
    <property type="entry name" value="fmt"/>
    <property type="match status" value="1"/>
</dbReference>
<dbReference type="STRING" id="43775.SAMN04489760_103150"/>
<dbReference type="Pfam" id="PF00551">
    <property type="entry name" value="Formyl_trans_N"/>
    <property type="match status" value="1"/>
</dbReference>
<comment type="catalytic activity">
    <reaction evidence="5">
        <text>L-methionyl-tRNA(fMet) + (6R)-10-formyltetrahydrofolate = N-formyl-L-methionyl-tRNA(fMet) + (6S)-5,6,7,8-tetrahydrofolate + H(+)</text>
        <dbReference type="Rhea" id="RHEA:24380"/>
        <dbReference type="Rhea" id="RHEA-COMP:9952"/>
        <dbReference type="Rhea" id="RHEA-COMP:9953"/>
        <dbReference type="ChEBI" id="CHEBI:15378"/>
        <dbReference type="ChEBI" id="CHEBI:57453"/>
        <dbReference type="ChEBI" id="CHEBI:78530"/>
        <dbReference type="ChEBI" id="CHEBI:78844"/>
        <dbReference type="ChEBI" id="CHEBI:195366"/>
        <dbReference type="EC" id="2.1.2.9"/>
    </reaction>
</comment>
<dbReference type="PANTHER" id="PTHR11138:SF5">
    <property type="entry name" value="METHIONYL-TRNA FORMYLTRANSFERASE, MITOCHONDRIAL"/>
    <property type="match status" value="1"/>
</dbReference>
<evidence type="ECO:0000256" key="3">
    <source>
        <dbReference type="ARBA" id="ARBA00022679"/>
    </source>
</evidence>
<reference evidence="8 9" key="1">
    <citation type="submission" date="2016-10" db="EMBL/GenBank/DDBJ databases">
        <authorList>
            <person name="de Groot N.N."/>
        </authorList>
    </citation>
    <scope>NUCLEOTIDE SEQUENCE [LARGE SCALE GENOMIC DNA]</scope>
    <source>
        <strain evidence="8 9">DSM 8423</strain>
    </source>
</reference>
<accession>A0A1H7VBA5</accession>
<dbReference type="SUPFAM" id="SSF50486">
    <property type="entry name" value="FMT C-terminal domain-like"/>
    <property type="match status" value="1"/>
</dbReference>
<comment type="function">
    <text evidence="5">Attaches a formyl group to the free amino group of methionyl-tRNA(fMet). The formyl group appears to play a dual role in the initiator identity of N-formylmethionyl-tRNA by promoting its recognition by IF2 and preventing the misappropriation of this tRNA by the elongation apparatus.</text>
</comment>
<dbReference type="InterPro" id="IPR041711">
    <property type="entry name" value="Met-tRNA-FMT_N"/>
</dbReference>
<protein>
    <recommendedName>
        <fullName evidence="2 5">Methionyl-tRNA formyltransferase</fullName>
        <ecNumber evidence="2 5">2.1.2.9</ecNumber>
    </recommendedName>
</protein>
<feature type="domain" description="Formyl transferase N-terminal" evidence="6">
    <location>
        <begin position="9"/>
        <end position="183"/>
    </location>
</feature>
<dbReference type="GO" id="GO:0005829">
    <property type="term" value="C:cytosol"/>
    <property type="evidence" value="ECO:0007669"/>
    <property type="project" value="TreeGrafter"/>
</dbReference>
<dbReference type="CDD" id="cd08704">
    <property type="entry name" value="Met_tRNA_FMT_C"/>
    <property type="match status" value="1"/>
</dbReference>
<dbReference type="Pfam" id="PF02911">
    <property type="entry name" value="Formyl_trans_C"/>
    <property type="match status" value="1"/>
</dbReference>
<dbReference type="SUPFAM" id="SSF53328">
    <property type="entry name" value="Formyltransferase"/>
    <property type="match status" value="1"/>
</dbReference>
<evidence type="ECO:0000313" key="8">
    <source>
        <dbReference type="EMBL" id="SEM06542.1"/>
    </source>
</evidence>
<dbReference type="HAMAP" id="MF_00182">
    <property type="entry name" value="Formyl_trans"/>
    <property type="match status" value="1"/>
</dbReference>
<dbReference type="PROSITE" id="PS00373">
    <property type="entry name" value="GART"/>
    <property type="match status" value="1"/>
</dbReference>
<dbReference type="EC" id="2.1.2.9" evidence="2 5"/>
<dbReference type="Proteomes" id="UP000198744">
    <property type="component" value="Unassembled WGS sequence"/>
</dbReference>
<evidence type="ECO:0000256" key="4">
    <source>
        <dbReference type="ARBA" id="ARBA00022917"/>
    </source>
</evidence>
<feature type="domain" description="Formyl transferase C-terminal" evidence="7">
    <location>
        <begin position="207"/>
        <end position="303"/>
    </location>
</feature>
<dbReference type="InterPro" id="IPR002376">
    <property type="entry name" value="Formyl_transf_N"/>
</dbReference>
<dbReference type="InterPro" id="IPR001555">
    <property type="entry name" value="GART_AS"/>
</dbReference>
<feature type="binding site" evidence="5">
    <location>
        <begin position="112"/>
        <end position="115"/>
    </location>
    <ligand>
        <name>(6S)-5,6,7,8-tetrahydrofolate</name>
        <dbReference type="ChEBI" id="CHEBI:57453"/>
    </ligand>
</feature>
<dbReference type="EMBL" id="FOBS01000003">
    <property type="protein sequence ID" value="SEM06542.1"/>
    <property type="molecule type" value="Genomic_DNA"/>
</dbReference>
<dbReference type="FunFam" id="3.40.50.12230:FF:000001">
    <property type="entry name" value="Methionyl-tRNA formyltransferase"/>
    <property type="match status" value="1"/>
</dbReference>
<dbReference type="RefSeq" id="WP_093882289.1">
    <property type="nucleotide sequence ID" value="NZ_FOBS01000003.1"/>
</dbReference>
<evidence type="ECO:0000313" key="9">
    <source>
        <dbReference type="Proteomes" id="UP000198744"/>
    </source>
</evidence>
<evidence type="ECO:0000259" key="6">
    <source>
        <dbReference type="Pfam" id="PF00551"/>
    </source>
</evidence>
<dbReference type="InterPro" id="IPR011034">
    <property type="entry name" value="Formyl_transferase-like_C_sf"/>
</dbReference>
<proteinExistence type="inferred from homology"/>
<dbReference type="InterPro" id="IPR044135">
    <property type="entry name" value="Met-tRNA-FMT_C"/>
</dbReference>
<gene>
    <name evidence="5" type="primary">fmt</name>
    <name evidence="8" type="ORF">SAMN04489760_103150</name>
</gene>
<dbReference type="PANTHER" id="PTHR11138">
    <property type="entry name" value="METHIONYL-TRNA FORMYLTRANSFERASE"/>
    <property type="match status" value="1"/>
</dbReference>
<dbReference type="InterPro" id="IPR005793">
    <property type="entry name" value="Formyl_trans_C"/>
</dbReference>